<evidence type="ECO:0000256" key="1">
    <source>
        <dbReference type="SAM" id="Phobius"/>
    </source>
</evidence>
<name>A0ABU6BI17_9BACL</name>
<sequence>MMNVRTMATNGLIAAVYIAVTALIQPFGFTNIQFRVSELLNHLVVFRPTYAIGIVLGVFFANLFFSPIGAYDLVFGVGQSVLALLITIVSMRYVKNVWARMAVNTLSFTVTMGLIALELKLALGFPFWLTWLTTSIGEFVVMALGAPIMYAVGRRLARELFNSSHQNR</sequence>
<reference evidence="2 3" key="1">
    <citation type="journal article" date="2014" name="Genome Announc.">
        <title>Draft Genome Sequence of Geobacillus icigianus Strain G1w1T Isolated from Hot Springs in the Valley of Geysers, Kamchatka (Russian Federation).</title>
        <authorList>
            <person name="Bryanskaya A.V."/>
            <person name="Rozanov A.S."/>
            <person name="Logacheva M.D."/>
            <person name="Kotenko A.V."/>
            <person name="Peltek S.E."/>
        </authorList>
    </citation>
    <scope>NUCLEOTIDE SEQUENCE [LARGE SCALE GENOMIC DNA]</scope>
    <source>
        <strain evidence="2 3">G1w1</strain>
    </source>
</reference>
<keyword evidence="1" id="KW-0812">Transmembrane</keyword>
<keyword evidence="3" id="KW-1185">Reference proteome</keyword>
<evidence type="ECO:0000313" key="3">
    <source>
        <dbReference type="Proteomes" id="UP000029267"/>
    </source>
</evidence>
<organism evidence="2 3">
    <name type="scientific">Geobacillus icigianus</name>
    <dbReference type="NCBI Taxonomy" id="1430331"/>
    <lineage>
        <taxon>Bacteria</taxon>
        <taxon>Bacillati</taxon>
        <taxon>Bacillota</taxon>
        <taxon>Bacilli</taxon>
        <taxon>Bacillales</taxon>
        <taxon>Anoxybacillaceae</taxon>
        <taxon>Geobacillus</taxon>
    </lineage>
</organism>
<dbReference type="Pfam" id="PF06177">
    <property type="entry name" value="QueT"/>
    <property type="match status" value="1"/>
</dbReference>
<dbReference type="InterPro" id="IPR010387">
    <property type="entry name" value="QueT"/>
</dbReference>
<feature type="transmembrane region" description="Helical" evidence="1">
    <location>
        <begin position="71"/>
        <end position="90"/>
    </location>
</feature>
<keyword evidence="1" id="KW-0472">Membrane</keyword>
<dbReference type="PANTHER" id="PTHR40044">
    <property type="entry name" value="INTEGRAL MEMBRANE PROTEIN-RELATED"/>
    <property type="match status" value="1"/>
</dbReference>
<comment type="caution">
    <text evidence="2">The sequence shown here is derived from an EMBL/GenBank/DDBJ whole genome shotgun (WGS) entry which is preliminary data.</text>
</comment>
<gene>
    <name evidence="2" type="ORF">EP10_002410</name>
</gene>
<protein>
    <submittedName>
        <fullName evidence="2">Queuosine transporter QueT</fullName>
    </submittedName>
</protein>
<proteinExistence type="predicted"/>
<feature type="transmembrane region" description="Helical" evidence="1">
    <location>
        <begin position="12"/>
        <end position="32"/>
    </location>
</feature>
<dbReference type="Proteomes" id="UP000029267">
    <property type="component" value="Unassembled WGS sequence"/>
</dbReference>
<dbReference type="PIRSF" id="PIRSF031501">
    <property type="entry name" value="QueT"/>
    <property type="match status" value="1"/>
</dbReference>
<dbReference type="EMBL" id="JPYA02000003">
    <property type="protein sequence ID" value="MEB3751555.1"/>
    <property type="molecule type" value="Genomic_DNA"/>
</dbReference>
<feature type="transmembrane region" description="Helical" evidence="1">
    <location>
        <begin position="44"/>
        <end position="65"/>
    </location>
</feature>
<keyword evidence="1" id="KW-1133">Transmembrane helix</keyword>
<evidence type="ECO:0000313" key="2">
    <source>
        <dbReference type="EMBL" id="MEB3751555.1"/>
    </source>
</evidence>
<accession>A0ABU6BI17</accession>
<dbReference type="PANTHER" id="PTHR40044:SF1">
    <property type="entry name" value="INTEGRAL MEMBRANE PROTEIN"/>
    <property type="match status" value="1"/>
</dbReference>
<feature type="transmembrane region" description="Helical" evidence="1">
    <location>
        <begin position="129"/>
        <end position="152"/>
    </location>
</feature>